<dbReference type="InterPro" id="IPR005467">
    <property type="entry name" value="His_kinase_dom"/>
</dbReference>
<dbReference type="Gene3D" id="3.40.50.2300">
    <property type="match status" value="1"/>
</dbReference>
<dbReference type="InterPro" id="IPR011006">
    <property type="entry name" value="CheY-like_superfamily"/>
</dbReference>
<dbReference type="InterPro" id="IPR004358">
    <property type="entry name" value="Sig_transdc_His_kin-like_C"/>
</dbReference>
<keyword evidence="3 9" id="KW-0597">Phosphoprotein</keyword>
<dbReference type="SMART" id="SM00387">
    <property type="entry name" value="HATPase_c"/>
    <property type="match status" value="1"/>
</dbReference>
<keyword evidence="14" id="KW-1185">Reference proteome</keyword>
<dbReference type="SUPFAM" id="SSF47384">
    <property type="entry name" value="Homodimeric domain of signal transducing histidine kinase"/>
    <property type="match status" value="1"/>
</dbReference>
<dbReference type="InterPro" id="IPR036097">
    <property type="entry name" value="HisK_dim/P_sf"/>
</dbReference>
<gene>
    <name evidence="13" type="ORF">SAMN02745161_0891</name>
</gene>
<dbReference type="Pfam" id="PF00497">
    <property type="entry name" value="SBP_bac_3"/>
    <property type="match status" value="1"/>
</dbReference>
<dbReference type="SMART" id="SM00448">
    <property type="entry name" value="REC"/>
    <property type="match status" value="1"/>
</dbReference>
<dbReference type="STRING" id="1121457.SAMN02745161_0891"/>
<organism evidence="13 14">
    <name type="scientific">Halodesulfovibrio marinisediminis DSM 17456</name>
    <dbReference type="NCBI Taxonomy" id="1121457"/>
    <lineage>
        <taxon>Bacteria</taxon>
        <taxon>Pseudomonadati</taxon>
        <taxon>Thermodesulfobacteriota</taxon>
        <taxon>Desulfovibrionia</taxon>
        <taxon>Desulfovibrionales</taxon>
        <taxon>Desulfovibrionaceae</taxon>
        <taxon>Halodesulfovibrio</taxon>
    </lineage>
</organism>
<protein>
    <recommendedName>
        <fullName evidence="2">histidine kinase</fullName>
        <ecNumber evidence="2">2.7.13.3</ecNumber>
    </recommendedName>
</protein>
<dbReference type="Gene3D" id="3.40.190.10">
    <property type="entry name" value="Periplasmic binding protein-like II"/>
    <property type="match status" value="2"/>
</dbReference>
<proteinExistence type="predicted"/>
<accession>A0A1N6ECJ6</accession>
<dbReference type="CDD" id="cd00156">
    <property type="entry name" value="REC"/>
    <property type="match status" value="1"/>
</dbReference>
<evidence type="ECO:0000256" key="1">
    <source>
        <dbReference type="ARBA" id="ARBA00000085"/>
    </source>
</evidence>
<dbReference type="InterPro" id="IPR036890">
    <property type="entry name" value="HATPase_C_sf"/>
</dbReference>
<dbReference type="EMBL" id="FSRG01000003">
    <property type="protein sequence ID" value="SIN80768.1"/>
    <property type="molecule type" value="Genomic_DNA"/>
</dbReference>
<dbReference type="SUPFAM" id="SSF55874">
    <property type="entry name" value="ATPase domain of HSP90 chaperone/DNA topoisomerase II/histidine kinase"/>
    <property type="match status" value="1"/>
</dbReference>
<dbReference type="Pfam" id="PF02518">
    <property type="entry name" value="HATPase_c"/>
    <property type="match status" value="1"/>
</dbReference>
<dbReference type="RefSeq" id="WP_074215721.1">
    <property type="nucleotide sequence ID" value="NZ_FSRG01000003.1"/>
</dbReference>
<dbReference type="Proteomes" id="UP000184694">
    <property type="component" value="Unassembled WGS sequence"/>
</dbReference>
<evidence type="ECO:0000256" key="4">
    <source>
        <dbReference type="ARBA" id="ARBA00022679"/>
    </source>
</evidence>
<feature type="domain" description="Histidine kinase" evidence="11">
    <location>
        <begin position="476"/>
        <end position="700"/>
    </location>
</feature>
<evidence type="ECO:0000256" key="9">
    <source>
        <dbReference type="PROSITE-ProRule" id="PRU00169"/>
    </source>
</evidence>
<comment type="catalytic activity">
    <reaction evidence="1">
        <text>ATP + protein L-histidine = ADP + protein N-phospho-L-histidine.</text>
        <dbReference type="EC" id="2.7.13.3"/>
    </reaction>
</comment>
<keyword evidence="10" id="KW-0472">Membrane</keyword>
<keyword evidence="7" id="KW-0067">ATP-binding</keyword>
<dbReference type="PANTHER" id="PTHR43065">
    <property type="entry name" value="SENSOR HISTIDINE KINASE"/>
    <property type="match status" value="1"/>
</dbReference>
<dbReference type="Gene3D" id="1.10.287.130">
    <property type="match status" value="1"/>
</dbReference>
<dbReference type="Gene3D" id="3.30.565.10">
    <property type="entry name" value="Histidine kinase-like ATPase, C-terminal domain"/>
    <property type="match status" value="1"/>
</dbReference>
<dbReference type="InterPro" id="IPR003594">
    <property type="entry name" value="HATPase_dom"/>
</dbReference>
<dbReference type="PROSITE" id="PS50110">
    <property type="entry name" value="RESPONSE_REGULATORY"/>
    <property type="match status" value="1"/>
</dbReference>
<dbReference type="SMART" id="SM00062">
    <property type="entry name" value="PBPb"/>
    <property type="match status" value="1"/>
</dbReference>
<dbReference type="PRINTS" id="PR00344">
    <property type="entry name" value="BCTRLSENSOR"/>
</dbReference>
<name>A0A1N6ECJ6_9BACT</name>
<evidence type="ECO:0000313" key="14">
    <source>
        <dbReference type="Proteomes" id="UP000184694"/>
    </source>
</evidence>
<dbReference type="OrthoDB" id="9813024at2"/>
<dbReference type="AlphaFoldDB" id="A0A1N6ECJ6"/>
<dbReference type="CDD" id="cd01007">
    <property type="entry name" value="PBP2_BvgS_HisK_like"/>
    <property type="match status" value="1"/>
</dbReference>
<evidence type="ECO:0000256" key="3">
    <source>
        <dbReference type="ARBA" id="ARBA00022553"/>
    </source>
</evidence>
<reference evidence="14" key="1">
    <citation type="submission" date="2016-11" db="EMBL/GenBank/DDBJ databases">
        <authorList>
            <person name="Varghese N."/>
            <person name="Submissions S."/>
        </authorList>
    </citation>
    <scope>NUCLEOTIDE SEQUENCE [LARGE SCALE GENOMIC DNA]</scope>
    <source>
        <strain evidence="14">DSM 17456</strain>
    </source>
</reference>
<evidence type="ECO:0000256" key="2">
    <source>
        <dbReference type="ARBA" id="ARBA00012438"/>
    </source>
</evidence>
<dbReference type="SUPFAM" id="SSF52172">
    <property type="entry name" value="CheY-like"/>
    <property type="match status" value="1"/>
</dbReference>
<dbReference type="Pfam" id="PF00072">
    <property type="entry name" value="Response_reg"/>
    <property type="match status" value="1"/>
</dbReference>
<dbReference type="EC" id="2.7.13.3" evidence="2"/>
<evidence type="ECO:0000256" key="8">
    <source>
        <dbReference type="ARBA" id="ARBA00023012"/>
    </source>
</evidence>
<feature type="domain" description="Response regulatory" evidence="12">
    <location>
        <begin position="720"/>
        <end position="836"/>
    </location>
</feature>
<evidence type="ECO:0000256" key="10">
    <source>
        <dbReference type="SAM" id="Phobius"/>
    </source>
</evidence>
<dbReference type="PANTHER" id="PTHR43065:SF46">
    <property type="entry name" value="C4-DICARBOXYLATE TRANSPORT SENSOR PROTEIN DCTB"/>
    <property type="match status" value="1"/>
</dbReference>
<evidence type="ECO:0000313" key="13">
    <source>
        <dbReference type="EMBL" id="SIN80768.1"/>
    </source>
</evidence>
<keyword evidence="5" id="KW-0547">Nucleotide-binding</keyword>
<dbReference type="InterPro" id="IPR001638">
    <property type="entry name" value="Solute-binding_3/MltF_N"/>
</dbReference>
<keyword evidence="6" id="KW-0418">Kinase</keyword>
<dbReference type="CDD" id="cd00082">
    <property type="entry name" value="HisKA"/>
    <property type="match status" value="1"/>
</dbReference>
<keyword evidence="10" id="KW-0812">Transmembrane</keyword>
<sequence>MKQYSRLLGISLLALALLSVLSSIGLCNSVGPDLLTSRARAPRFGTCIATPPYEFVDGQCLYSGITADYVHLFEKILGVKFKRTRCTGRYRMFKAVELKDVDFIPLVERTPELQRKMDFIFPYIQQPTVVVTTAEASFGENVDSLRGKRIAIPAYSGVAQYLLKLFGNDIHLVEYDGNGTTVLESVLQGEADAAILDLTIASYFLDKKRFGEMKIAGFTDYIAVRGMAVRKNMPELKKQLLGAVQQIPSSKHAELHSKWLVTPKVPIWKDDRLIGGTLIVLGVGLALLALITGWNQSLKKTVKKRTLALEAVNTMLFQSLQASSEQALHGTCLELIHQTMGAKVVFLAVKQNDRLNMVTSFPEDYVTVLNQVSFPLENLCCNTAVQSTISVKTGNKGELPACFALRAFHTDNIDKFVVGVASNDNYSPEALSTFNTLVSTFGQVVRHKQAERALLEKDKQIIRVQRMESLGVMAGGIAHDFNNILGAIIANGEMIELFHEVEEESVGAKLQSILAAAYRGRDVVQQILNFARPNSDGVKPLRLDEVVFETEKMFRVSLPAKIEMELRVDKEAVVLANSTQISQVLMNLCMNSVQAIGDSKGTIRIFLKKEFTVPKHMFQGALSVSDSYILLSVEDDGPGMPPEVLEHVFDPFFTTKPPGEGTGLGLSIVAGIVSSYGGFVHVDSAVETGTRINIIFPSCDQSPDSLRKESGISTAQGDGKILFVDDEETVLLSYSEVLEQLGYTVQAQRCAEAALKLFSTSPESYSLVITDYNMPGLTGDMLARSILDIRPDIPVILCTGFSSRFDERKAEGLGLAALLKKPVSIRELADTVSRFISM</sequence>
<dbReference type="InterPro" id="IPR003661">
    <property type="entry name" value="HisK_dim/P_dom"/>
</dbReference>
<feature type="modified residue" description="4-aspartylphosphate" evidence="9">
    <location>
        <position position="771"/>
    </location>
</feature>
<dbReference type="GO" id="GO:0005524">
    <property type="term" value="F:ATP binding"/>
    <property type="evidence" value="ECO:0007669"/>
    <property type="project" value="UniProtKB-KW"/>
</dbReference>
<keyword evidence="4" id="KW-0808">Transferase</keyword>
<evidence type="ECO:0000256" key="6">
    <source>
        <dbReference type="ARBA" id="ARBA00022777"/>
    </source>
</evidence>
<keyword evidence="10" id="KW-1133">Transmembrane helix</keyword>
<evidence type="ECO:0000256" key="7">
    <source>
        <dbReference type="ARBA" id="ARBA00022840"/>
    </source>
</evidence>
<keyword evidence="8" id="KW-0902">Two-component regulatory system</keyword>
<evidence type="ECO:0000259" key="11">
    <source>
        <dbReference type="PROSITE" id="PS50109"/>
    </source>
</evidence>
<dbReference type="SMART" id="SM00388">
    <property type="entry name" value="HisKA"/>
    <property type="match status" value="1"/>
</dbReference>
<evidence type="ECO:0000256" key="5">
    <source>
        <dbReference type="ARBA" id="ARBA00022741"/>
    </source>
</evidence>
<dbReference type="PROSITE" id="PS50109">
    <property type="entry name" value="HIS_KIN"/>
    <property type="match status" value="1"/>
</dbReference>
<feature type="transmembrane region" description="Helical" evidence="10">
    <location>
        <begin position="273"/>
        <end position="295"/>
    </location>
</feature>
<dbReference type="GO" id="GO:0000155">
    <property type="term" value="F:phosphorelay sensor kinase activity"/>
    <property type="evidence" value="ECO:0007669"/>
    <property type="project" value="InterPro"/>
</dbReference>
<dbReference type="InterPro" id="IPR001789">
    <property type="entry name" value="Sig_transdc_resp-reg_receiver"/>
</dbReference>
<dbReference type="SUPFAM" id="SSF53850">
    <property type="entry name" value="Periplasmic binding protein-like II"/>
    <property type="match status" value="1"/>
</dbReference>
<evidence type="ECO:0000259" key="12">
    <source>
        <dbReference type="PROSITE" id="PS50110"/>
    </source>
</evidence>